<comment type="caution">
    <text evidence="1">The sequence shown here is derived from an EMBL/GenBank/DDBJ whole genome shotgun (WGS) entry which is preliminary data.</text>
</comment>
<gene>
    <name evidence="1" type="ORF">Poly51_46030</name>
</gene>
<accession>A0A5C6EI38</accession>
<proteinExistence type="predicted"/>
<evidence type="ECO:0000313" key="2">
    <source>
        <dbReference type="Proteomes" id="UP000318288"/>
    </source>
</evidence>
<name>A0A5C6EI38_9BACT</name>
<evidence type="ECO:0000313" key="1">
    <source>
        <dbReference type="EMBL" id="TWU48702.1"/>
    </source>
</evidence>
<organism evidence="1 2">
    <name type="scientific">Rubripirellula tenax</name>
    <dbReference type="NCBI Taxonomy" id="2528015"/>
    <lineage>
        <taxon>Bacteria</taxon>
        <taxon>Pseudomonadati</taxon>
        <taxon>Planctomycetota</taxon>
        <taxon>Planctomycetia</taxon>
        <taxon>Pirellulales</taxon>
        <taxon>Pirellulaceae</taxon>
        <taxon>Rubripirellula</taxon>
    </lineage>
</organism>
<dbReference type="RefSeq" id="WP_186775720.1">
    <property type="nucleotide sequence ID" value="NZ_SJPW01000006.1"/>
</dbReference>
<dbReference type="Proteomes" id="UP000318288">
    <property type="component" value="Unassembled WGS sequence"/>
</dbReference>
<dbReference type="AlphaFoldDB" id="A0A5C6EI38"/>
<sequence>MTSTWTETDFDSLGWHDIHVHGFRIVEGEHGVGDLWLDLDYILEWVPPAAKGGAFRFRIAPASLVFRDVTSLRLALDYATPTASMGPFSLDGIEREPISFDNGCNSFRWAINVNWPDGEMTFESPGFTQTLSGPIIESDAQYLTDAERNGDAPVA</sequence>
<keyword evidence="2" id="KW-1185">Reference proteome</keyword>
<reference evidence="1 2" key="1">
    <citation type="submission" date="2019-02" db="EMBL/GenBank/DDBJ databases">
        <title>Deep-cultivation of Planctomycetes and their phenomic and genomic characterization uncovers novel biology.</title>
        <authorList>
            <person name="Wiegand S."/>
            <person name="Jogler M."/>
            <person name="Boedeker C."/>
            <person name="Pinto D."/>
            <person name="Vollmers J."/>
            <person name="Rivas-Marin E."/>
            <person name="Kohn T."/>
            <person name="Peeters S.H."/>
            <person name="Heuer A."/>
            <person name="Rast P."/>
            <person name="Oberbeckmann S."/>
            <person name="Bunk B."/>
            <person name="Jeske O."/>
            <person name="Meyerdierks A."/>
            <person name="Storesund J.E."/>
            <person name="Kallscheuer N."/>
            <person name="Luecker S."/>
            <person name="Lage O.M."/>
            <person name="Pohl T."/>
            <person name="Merkel B.J."/>
            <person name="Hornburger P."/>
            <person name="Mueller R.-W."/>
            <person name="Bruemmer F."/>
            <person name="Labrenz M."/>
            <person name="Spormann A.M."/>
            <person name="Op Den Camp H."/>
            <person name="Overmann J."/>
            <person name="Amann R."/>
            <person name="Jetten M.S.M."/>
            <person name="Mascher T."/>
            <person name="Medema M.H."/>
            <person name="Devos D.P."/>
            <person name="Kaster A.-K."/>
            <person name="Ovreas L."/>
            <person name="Rohde M."/>
            <person name="Galperin M.Y."/>
            <person name="Jogler C."/>
        </authorList>
    </citation>
    <scope>NUCLEOTIDE SEQUENCE [LARGE SCALE GENOMIC DNA]</scope>
    <source>
        <strain evidence="1 2">Poly51</strain>
    </source>
</reference>
<protein>
    <submittedName>
        <fullName evidence="1">Uncharacterized protein</fullName>
    </submittedName>
</protein>
<dbReference type="EMBL" id="SJPW01000006">
    <property type="protein sequence ID" value="TWU48702.1"/>
    <property type="molecule type" value="Genomic_DNA"/>
</dbReference>